<protein>
    <submittedName>
        <fullName evidence="1">Uncharacterized protein</fullName>
    </submittedName>
</protein>
<dbReference type="EMBL" id="LGST01000055">
    <property type="protein sequence ID" value="KND96502.1"/>
    <property type="molecule type" value="Genomic_DNA"/>
</dbReference>
<dbReference type="Proteomes" id="UP000037122">
    <property type="component" value="Unassembled WGS sequence"/>
</dbReference>
<sequence length="43" mass="4192">MTLAGSPKFVGGGDGLGLMEAAGNAGGWRLEAGGWGLGASERE</sequence>
<gene>
    <name evidence="1" type="ORF">QG37_07241</name>
</gene>
<evidence type="ECO:0000313" key="1">
    <source>
        <dbReference type="EMBL" id="KND96502.1"/>
    </source>
</evidence>
<name>A0A0L0NQR8_CANAR</name>
<reference evidence="2" key="1">
    <citation type="journal article" date="2015" name="BMC Genomics">
        <title>Draft genome of a commonly misdiagnosed multidrug resistant pathogen Candida auris.</title>
        <authorList>
            <person name="Chatterjee S."/>
            <person name="Alampalli S.V."/>
            <person name="Nageshan R.K."/>
            <person name="Chettiar S.T."/>
            <person name="Joshi S."/>
            <person name="Tatu U.S."/>
        </authorList>
    </citation>
    <scope>NUCLEOTIDE SEQUENCE [LARGE SCALE GENOMIC DNA]</scope>
    <source>
        <strain evidence="2">6684</strain>
    </source>
</reference>
<accession>A0A0L0NQR8</accession>
<proteinExistence type="predicted"/>
<dbReference type="AlphaFoldDB" id="A0A0L0NQR8"/>
<evidence type="ECO:0000313" key="2">
    <source>
        <dbReference type="Proteomes" id="UP000037122"/>
    </source>
</evidence>
<comment type="caution">
    <text evidence="1">The sequence shown here is derived from an EMBL/GenBank/DDBJ whole genome shotgun (WGS) entry which is preliminary data.</text>
</comment>
<organism evidence="1 2">
    <name type="scientific">Candidozyma auris</name>
    <name type="common">Yeast</name>
    <name type="synonym">Candida auris</name>
    <dbReference type="NCBI Taxonomy" id="498019"/>
    <lineage>
        <taxon>Eukaryota</taxon>
        <taxon>Fungi</taxon>
        <taxon>Dikarya</taxon>
        <taxon>Ascomycota</taxon>
        <taxon>Saccharomycotina</taxon>
        <taxon>Pichiomycetes</taxon>
        <taxon>Metschnikowiaceae</taxon>
        <taxon>Candidozyma</taxon>
    </lineage>
</organism>